<evidence type="ECO:0000313" key="10">
    <source>
        <dbReference type="Proteomes" id="UP000019678"/>
    </source>
</evidence>
<keyword evidence="7" id="KW-1133">Transmembrane helix</keyword>
<keyword evidence="4 5" id="KW-0067">ATP-binding</keyword>
<dbReference type="InterPro" id="IPR000719">
    <property type="entry name" value="Prot_kinase_dom"/>
</dbReference>
<organism evidence="9 10">
    <name type="scientific">Chondromyces apiculatus DSM 436</name>
    <dbReference type="NCBI Taxonomy" id="1192034"/>
    <lineage>
        <taxon>Bacteria</taxon>
        <taxon>Pseudomonadati</taxon>
        <taxon>Myxococcota</taxon>
        <taxon>Polyangia</taxon>
        <taxon>Polyangiales</taxon>
        <taxon>Polyangiaceae</taxon>
        <taxon>Chondromyces</taxon>
    </lineage>
</organism>
<evidence type="ECO:0000259" key="8">
    <source>
        <dbReference type="PROSITE" id="PS50011"/>
    </source>
</evidence>
<dbReference type="InterPro" id="IPR011009">
    <property type="entry name" value="Kinase-like_dom_sf"/>
</dbReference>
<protein>
    <submittedName>
        <fullName evidence="9">Serine/threonine-protein kinase pkn3</fullName>
    </submittedName>
</protein>
<dbReference type="AlphaFoldDB" id="A0A017T8N5"/>
<dbReference type="GO" id="GO:0004674">
    <property type="term" value="F:protein serine/threonine kinase activity"/>
    <property type="evidence" value="ECO:0007669"/>
    <property type="project" value="TreeGrafter"/>
</dbReference>
<feature type="region of interest" description="Disordered" evidence="6">
    <location>
        <begin position="314"/>
        <end position="439"/>
    </location>
</feature>
<evidence type="ECO:0000256" key="6">
    <source>
        <dbReference type="SAM" id="MobiDB-lite"/>
    </source>
</evidence>
<dbReference type="RefSeq" id="WP_231511519.1">
    <property type="nucleotide sequence ID" value="NZ_ASRX01000022.1"/>
</dbReference>
<evidence type="ECO:0000256" key="4">
    <source>
        <dbReference type="ARBA" id="ARBA00022840"/>
    </source>
</evidence>
<feature type="compositionally biased region" description="Polar residues" evidence="6">
    <location>
        <begin position="497"/>
        <end position="510"/>
    </location>
</feature>
<sequence>MSEHASRQPSQPPIEPGTLLIGKYRVERVIGRGGMGVVVEARHLALDERVAVKFLLPDHALNAESSARFLREARASVRIKSEHVARVSDVGTLENGAPYMVMEFLVGQDLAQVLHERGPLHGEEAVDYVIQGCEAIAEAHGHGIVHRDLKPSNLFLTSRNDGTPLVKVLDFGISKLLHERVDNLTRTTAAMGSALYMSPEQMQQTRSVDHRTDIYALGVALFELCAGRPPYYAETLPQLCAEVLTGIPTPLRDLRPDLPEAFAVVLAKAYARDREHRYATVAEMAMALAPFAAPQTHPLIERIARMGGVRLSDTGQGYRQAFPSSPHQTGGALGSPLPTAPAAQVGSGPQQPVQAISAPYASASASQSQPLRAPSQPAVQPSPPSPSHPSFPSVATTPVAVPSGPFPGAQTSRSTGGVSMPAAPPGSPGGEQITPGHYAGPMSSRAAASFATGNATGTGVPAVSPKRPAVGVIVAMIAAALTVGSVVGVIVLRARSTSTPAAGQETTPSSGGVAPPTASQVLPPASSQPTPAAVQEPASASPSGAAPSPSASAMSTASTTSPPDAKVAAPYASASTPQPATPTTRGTSPGTRPTQPSRPTPAPVDLNSQD</sequence>
<dbReference type="CDD" id="cd14014">
    <property type="entry name" value="STKc_PknB_like"/>
    <property type="match status" value="1"/>
</dbReference>
<keyword evidence="2 5" id="KW-0547">Nucleotide-binding</keyword>
<keyword evidence="7" id="KW-0472">Membrane</keyword>
<name>A0A017T8N5_9BACT</name>
<dbReference type="SUPFAM" id="SSF56112">
    <property type="entry name" value="Protein kinase-like (PK-like)"/>
    <property type="match status" value="1"/>
</dbReference>
<feature type="compositionally biased region" description="Pro residues" evidence="6">
    <location>
        <begin position="380"/>
        <end position="389"/>
    </location>
</feature>
<feature type="compositionally biased region" description="Low complexity" evidence="6">
    <location>
        <begin position="537"/>
        <end position="595"/>
    </location>
</feature>
<dbReference type="Pfam" id="PF00069">
    <property type="entry name" value="Pkinase"/>
    <property type="match status" value="1"/>
</dbReference>
<dbReference type="PANTHER" id="PTHR43289:SF6">
    <property type="entry name" value="SERINE_THREONINE-PROTEIN KINASE NEKL-3"/>
    <property type="match status" value="1"/>
</dbReference>
<accession>A0A017T8N5</accession>
<evidence type="ECO:0000256" key="3">
    <source>
        <dbReference type="ARBA" id="ARBA00022777"/>
    </source>
</evidence>
<feature type="compositionally biased region" description="Low complexity" evidence="6">
    <location>
        <begin position="354"/>
        <end position="379"/>
    </location>
</feature>
<dbReference type="Proteomes" id="UP000019678">
    <property type="component" value="Unassembled WGS sequence"/>
</dbReference>
<feature type="binding site" evidence="5">
    <location>
        <position position="53"/>
    </location>
    <ligand>
        <name>ATP</name>
        <dbReference type="ChEBI" id="CHEBI:30616"/>
    </ligand>
</feature>
<dbReference type="Gene3D" id="3.30.200.20">
    <property type="entry name" value="Phosphorylase Kinase, domain 1"/>
    <property type="match status" value="1"/>
</dbReference>
<dbReference type="Gene3D" id="1.10.510.10">
    <property type="entry name" value="Transferase(Phosphotransferase) domain 1"/>
    <property type="match status" value="1"/>
</dbReference>
<dbReference type="eggNOG" id="COG0515">
    <property type="taxonomic scope" value="Bacteria"/>
</dbReference>
<dbReference type="PROSITE" id="PS50011">
    <property type="entry name" value="PROTEIN_KINASE_DOM"/>
    <property type="match status" value="1"/>
</dbReference>
<gene>
    <name evidence="9" type="ORF">CAP_3156</name>
</gene>
<dbReference type="InterPro" id="IPR017441">
    <property type="entry name" value="Protein_kinase_ATP_BS"/>
</dbReference>
<feature type="transmembrane region" description="Helical" evidence="7">
    <location>
        <begin position="469"/>
        <end position="492"/>
    </location>
</feature>
<evidence type="ECO:0000313" key="9">
    <source>
        <dbReference type="EMBL" id="EYF05608.1"/>
    </source>
</evidence>
<feature type="region of interest" description="Disordered" evidence="6">
    <location>
        <begin position="497"/>
        <end position="610"/>
    </location>
</feature>
<keyword evidence="10" id="KW-1185">Reference proteome</keyword>
<dbReference type="PROSITE" id="PS00108">
    <property type="entry name" value="PROTEIN_KINASE_ST"/>
    <property type="match status" value="1"/>
</dbReference>
<dbReference type="PROSITE" id="PS00107">
    <property type="entry name" value="PROTEIN_KINASE_ATP"/>
    <property type="match status" value="1"/>
</dbReference>
<comment type="caution">
    <text evidence="9">The sequence shown here is derived from an EMBL/GenBank/DDBJ whole genome shotgun (WGS) entry which is preliminary data.</text>
</comment>
<keyword evidence="1" id="KW-0808">Transferase</keyword>
<evidence type="ECO:0000256" key="1">
    <source>
        <dbReference type="ARBA" id="ARBA00022679"/>
    </source>
</evidence>
<keyword evidence="7" id="KW-0812">Transmembrane</keyword>
<reference evidence="9 10" key="1">
    <citation type="submission" date="2013-05" db="EMBL/GenBank/DDBJ databases">
        <title>Genome assembly of Chondromyces apiculatus DSM 436.</title>
        <authorList>
            <person name="Sharma G."/>
            <person name="Khatri I."/>
            <person name="Kaur C."/>
            <person name="Mayilraj S."/>
            <person name="Subramanian S."/>
        </authorList>
    </citation>
    <scope>NUCLEOTIDE SEQUENCE [LARGE SCALE GENOMIC DNA]</scope>
    <source>
        <strain evidence="9 10">DSM 436</strain>
    </source>
</reference>
<keyword evidence="3 9" id="KW-0418">Kinase</keyword>
<dbReference type="GO" id="GO:0005524">
    <property type="term" value="F:ATP binding"/>
    <property type="evidence" value="ECO:0007669"/>
    <property type="project" value="UniProtKB-UniRule"/>
</dbReference>
<dbReference type="SMART" id="SM00220">
    <property type="entry name" value="S_TKc"/>
    <property type="match status" value="1"/>
</dbReference>
<dbReference type="PANTHER" id="PTHR43289">
    <property type="entry name" value="MITOGEN-ACTIVATED PROTEIN KINASE KINASE KINASE 20-RELATED"/>
    <property type="match status" value="1"/>
</dbReference>
<dbReference type="EMBL" id="ASRX01000022">
    <property type="protein sequence ID" value="EYF05608.1"/>
    <property type="molecule type" value="Genomic_DNA"/>
</dbReference>
<feature type="compositionally biased region" description="Polar residues" evidence="6">
    <location>
        <begin position="517"/>
        <end position="530"/>
    </location>
</feature>
<evidence type="ECO:0000256" key="5">
    <source>
        <dbReference type="PROSITE-ProRule" id="PRU10141"/>
    </source>
</evidence>
<dbReference type="STRING" id="1192034.CAP_3156"/>
<proteinExistence type="predicted"/>
<feature type="domain" description="Protein kinase" evidence="8">
    <location>
        <begin position="24"/>
        <end position="300"/>
    </location>
</feature>
<dbReference type="InterPro" id="IPR008271">
    <property type="entry name" value="Ser/Thr_kinase_AS"/>
</dbReference>
<evidence type="ECO:0000256" key="7">
    <source>
        <dbReference type="SAM" id="Phobius"/>
    </source>
</evidence>
<feature type="compositionally biased region" description="Polar residues" evidence="6">
    <location>
        <begin position="314"/>
        <end position="328"/>
    </location>
</feature>
<evidence type="ECO:0000256" key="2">
    <source>
        <dbReference type="ARBA" id="ARBA00022741"/>
    </source>
</evidence>